<evidence type="ECO:0000259" key="5">
    <source>
        <dbReference type="PROSITE" id="PS50238"/>
    </source>
</evidence>
<keyword evidence="1" id="KW-0344">Guanine-nucleotide releasing factor</keyword>
<dbReference type="OrthoDB" id="5873004at2759"/>
<dbReference type="Pfam" id="PF00620">
    <property type="entry name" value="RhoGAP"/>
    <property type="match status" value="1"/>
</dbReference>
<dbReference type="SMART" id="SM00239">
    <property type="entry name" value="C2"/>
    <property type="match status" value="1"/>
</dbReference>
<evidence type="ECO:0000313" key="7">
    <source>
        <dbReference type="Proteomes" id="UP000278807"/>
    </source>
</evidence>
<evidence type="ECO:0000256" key="2">
    <source>
        <dbReference type="SAM" id="Coils"/>
    </source>
</evidence>
<sequence length="899" mass="101469">MADKSKSKAHRVVHQSSDIDELESDNSSGDSISLVSYLNINTDSEESQLNKDVLITDAQIVQVGDASVRTRSHVQKLVDSRKNRQTRELRKQKTLSDYLFEAVSDREGDCDTPQDLVSSKCSTTLEKKAILSALGKHNSANVFDTLAEIHANQGWIVSYLENICNNNKSQSVEELMNKLCERQKLLAEYSQLLQTRLQSTSVKLQCKASSRIESYMEKDDPNFEIINIASEELQDTSGNLAIGKQVKEPIKHAIFVELPNESNSERKLVSVFLFDNALVCARQRVITLHKHYTQDLESDTNSVSTDLKDQSGFVMNAKSITRYEIKWFVLLNQIQFVETTGVAFDENSLRERLKTIEKLKGDIVIARQKLQEEMNKVEKESKRHKLKYPKIRRLRSQIHSLQAELILQAPKLPLFIHTADRQSYCLLMSSEKERIVWKSAILQAKADYHPQDKHRSPTPSLKHNSSIKPLSSVFRDTKRKSDSPVRVREGLEPESNDSMKNELSYIINHCKVASLNNFGKVVLSGSAINGILEVYIHEVTGLTERDSYYIAIEVDFYGHFELVGKTKSISNTTNPSWNQSFILELDTSKTICFTLFRQSTAIGQLELPLEVDHLDQKNESFNLIGLDDTTKTMSLKLSISYNEGSSTRGREDSKNQLNMFGLTLTEVLSQDQANLELLQRKLSNEKKYAKLRVPVLVTACVEEIERRGLLEEGIYRTSGTTTAITFLKDQFDQDTVSAAKQIGDYDINVVSGLLKLFFRNLSTPLIPDNVMNKLIEAYAIEDEKEKMTGFSAALKTLPTANLDTFRYLLDHFIRVCQHEEQNKMNAGNLSLIWAMTLFQPPSASLRSGVANPTAIDAASLQSVQKATSNSMLQTTILNTLLVSYASGKLDLSRQLIAHL</sequence>
<dbReference type="PROSITE" id="PS50004">
    <property type="entry name" value="C2"/>
    <property type="match status" value="1"/>
</dbReference>
<reference evidence="8" key="1">
    <citation type="submission" date="2017-02" db="UniProtKB">
        <authorList>
            <consortium name="WormBaseParasite"/>
        </authorList>
    </citation>
    <scope>IDENTIFICATION</scope>
</reference>
<dbReference type="Proteomes" id="UP000278807">
    <property type="component" value="Unassembled WGS sequence"/>
</dbReference>
<feature type="region of interest" description="Disordered" evidence="3">
    <location>
        <begin position="1"/>
        <end position="29"/>
    </location>
</feature>
<dbReference type="Gene3D" id="2.60.40.150">
    <property type="entry name" value="C2 domain"/>
    <property type="match status" value="1"/>
</dbReference>
<reference evidence="6 7" key="2">
    <citation type="submission" date="2018-11" db="EMBL/GenBank/DDBJ databases">
        <authorList>
            <consortium name="Pathogen Informatics"/>
        </authorList>
    </citation>
    <scope>NUCLEOTIDE SEQUENCE [LARGE SCALE GENOMIC DNA]</scope>
</reference>
<feature type="region of interest" description="Disordered" evidence="3">
    <location>
        <begin position="472"/>
        <end position="496"/>
    </location>
</feature>
<dbReference type="InterPro" id="IPR000008">
    <property type="entry name" value="C2_dom"/>
</dbReference>
<feature type="compositionally biased region" description="Basic and acidic residues" evidence="3">
    <location>
        <begin position="475"/>
        <end position="491"/>
    </location>
</feature>
<dbReference type="PROSITE" id="PS50238">
    <property type="entry name" value="RHOGAP"/>
    <property type="match status" value="1"/>
</dbReference>
<evidence type="ECO:0000256" key="1">
    <source>
        <dbReference type="ARBA" id="ARBA00022658"/>
    </source>
</evidence>
<dbReference type="WBParaSite" id="HNAJ_0001056901-mRNA-1">
    <property type="protein sequence ID" value="HNAJ_0001056901-mRNA-1"/>
    <property type="gene ID" value="HNAJ_0001056901"/>
</dbReference>
<dbReference type="InterPro" id="IPR035892">
    <property type="entry name" value="C2_domain_sf"/>
</dbReference>
<keyword evidence="2" id="KW-0175">Coiled coil</keyword>
<evidence type="ECO:0000313" key="6">
    <source>
        <dbReference type="EMBL" id="VDO08259.1"/>
    </source>
</evidence>
<proteinExistence type="predicted"/>
<dbReference type="Gene3D" id="1.10.555.10">
    <property type="entry name" value="Rho GTPase activation protein"/>
    <property type="match status" value="1"/>
</dbReference>
<feature type="domain" description="C2" evidence="4">
    <location>
        <begin position="517"/>
        <end position="628"/>
    </location>
</feature>
<dbReference type="PANTHER" id="PTHR23182">
    <property type="entry name" value="BREAKPOINT CLUSTER REGION PROTEIN BCR"/>
    <property type="match status" value="1"/>
</dbReference>
<dbReference type="EMBL" id="UZAE01013106">
    <property type="protein sequence ID" value="VDO08259.1"/>
    <property type="molecule type" value="Genomic_DNA"/>
</dbReference>
<evidence type="ECO:0000313" key="8">
    <source>
        <dbReference type="WBParaSite" id="HNAJ_0001056901-mRNA-1"/>
    </source>
</evidence>
<dbReference type="AlphaFoldDB" id="A0A0R3TSF1"/>
<dbReference type="GO" id="GO:0005096">
    <property type="term" value="F:GTPase activator activity"/>
    <property type="evidence" value="ECO:0007669"/>
    <property type="project" value="InterPro"/>
</dbReference>
<protein>
    <submittedName>
        <fullName evidence="8">PH domain-containing protein</fullName>
    </submittedName>
</protein>
<dbReference type="SMART" id="SM00324">
    <property type="entry name" value="RhoGAP"/>
    <property type="match status" value="1"/>
</dbReference>
<dbReference type="STRING" id="102285.A0A0R3TSF1"/>
<dbReference type="InterPro" id="IPR000198">
    <property type="entry name" value="RhoGAP_dom"/>
</dbReference>
<dbReference type="SUPFAM" id="SSF48350">
    <property type="entry name" value="GTPase activation domain, GAP"/>
    <property type="match status" value="1"/>
</dbReference>
<accession>A0A0R3TSF1</accession>
<dbReference type="InterPro" id="IPR008936">
    <property type="entry name" value="Rho_GTPase_activation_prot"/>
</dbReference>
<dbReference type="GO" id="GO:0005085">
    <property type="term" value="F:guanyl-nucleotide exchange factor activity"/>
    <property type="evidence" value="ECO:0007669"/>
    <property type="project" value="UniProtKB-KW"/>
</dbReference>
<name>A0A0R3TSF1_RODNA</name>
<dbReference type="CDD" id="cd00159">
    <property type="entry name" value="RhoGAP"/>
    <property type="match status" value="1"/>
</dbReference>
<dbReference type="GO" id="GO:0007165">
    <property type="term" value="P:signal transduction"/>
    <property type="evidence" value="ECO:0007669"/>
    <property type="project" value="InterPro"/>
</dbReference>
<feature type="domain" description="Rho-GAP" evidence="5">
    <location>
        <begin position="673"/>
        <end position="883"/>
    </location>
</feature>
<gene>
    <name evidence="6" type="ORF">HNAJ_LOCUS10564</name>
</gene>
<organism evidence="8">
    <name type="scientific">Rodentolepis nana</name>
    <name type="common">Dwarf tapeworm</name>
    <name type="synonym">Hymenolepis nana</name>
    <dbReference type="NCBI Taxonomy" id="102285"/>
    <lineage>
        <taxon>Eukaryota</taxon>
        <taxon>Metazoa</taxon>
        <taxon>Spiralia</taxon>
        <taxon>Lophotrochozoa</taxon>
        <taxon>Platyhelminthes</taxon>
        <taxon>Cestoda</taxon>
        <taxon>Eucestoda</taxon>
        <taxon>Cyclophyllidea</taxon>
        <taxon>Hymenolepididae</taxon>
        <taxon>Rodentolepis</taxon>
    </lineage>
</organism>
<dbReference type="PANTHER" id="PTHR23182:SF1">
    <property type="entry name" value="RHO GTPASE ACTIVATING PROTEIN AT 1A, ISOFORM E"/>
    <property type="match status" value="1"/>
</dbReference>
<feature type="coiled-coil region" evidence="2">
    <location>
        <begin position="356"/>
        <end position="387"/>
    </location>
</feature>
<keyword evidence="7" id="KW-1185">Reference proteome</keyword>
<dbReference type="InterPro" id="IPR037769">
    <property type="entry name" value="Abr/Bcr"/>
</dbReference>
<dbReference type="Pfam" id="PF00168">
    <property type="entry name" value="C2"/>
    <property type="match status" value="1"/>
</dbReference>
<dbReference type="SUPFAM" id="SSF49562">
    <property type="entry name" value="C2 domain (Calcium/lipid-binding domain, CaLB)"/>
    <property type="match status" value="1"/>
</dbReference>
<evidence type="ECO:0000256" key="3">
    <source>
        <dbReference type="SAM" id="MobiDB-lite"/>
    </source>
</evidence>
<dbReference type="GO" id="GO:0016020">
    <property type="term" value="C:membrane"/>
    <property type="evidence" value="ECO:0007669"/>
    <property type="project" value="TreeGrafter"/>
</dbReference>
<evidence type="ECO:0000259" key="4">
    <source>
        <dbReference type="PROSITE" id="PS50004"/>
    </source>
</evidence>